<proteinExistence type="predicted"/>
<dbReference type="PANTHER" id="PTHR34990">
    <property type="entry name" value="UDP-2,3-DIACYLGLUCOSAMINE HYDROLASE-RELATED"/>
    <property type="match status" value="1"/>
</dbReference>
<keyword evidence="1" id="KW-1003">Cell membrane</keyword>
<evidence type="ECO:0000259" key="6">
    <source>
        <dbReference type="Pfam" id="PF00149"/>
    </source>
</evidence>
<comment type="caution">
    <text evidence="7">The sequence shown here is derived from an EMBL/GenBank/DDBJ whole genome shotgun (WGS) entry which is preliminary data.</text>
</comment>
<gene>
    <name evidence="7" type="ORF">GJ654_07945</name>
</gene>
<dbReference type="Gene3D" id="3.60.21.10">
    <property type="match status" value="1"/>
</dbReference>
<evidence type="ECO:0000256" key="5">
    <source>
        <dbReference type="ARBA" id="ARBA00023211"/>
    </source>
</evidence>
<dbReference type="PANTHER" id="PTHR34990:SF2">
    <property type="entry name" value="BLL8164 PROTEIN"/>
    <property type="match status" value="1"/>
</dbReference>
<dbReference type="GO" id="GO:0016020">
    <property type="term" value="C:membrane"/>
    <property type="evidence" value="ECO:0007669"/>
    <property type="project" value="GOC"/>
</dbReference>
<dbReference type="GO" id="GO:0009245">
    <property type="term" value="P:lipid A biosynthetic process"/>
    <property type="evidence" value="ECO:0007669"/>
    <property type="project" value="TreeGrafter"/>
</dbReference>
<dbReference type="GO" id="GO:0046872">
    <property type="term" value="F:metal ion binding"/>
    <property type="evidence" value="ECO:0007669"/>
    <property type="project" value="UniProtKB-KW"/>
</dbReference>
<evidence type="ECO:0000313" key="8">
    <source>
        <dbReference type="Proteomes" id="UP000439113"/>
    </source>
</evidence>
<keyword evidence="2" id="KW-0997">Cell inner membrane</keyword>
<sequence>MSAIVNRNDDEVAPRRYRTLFLSDIHLGTRGCQAELLLDFFKHNESEELFLVGDIVDGWRLKSGWYWPQAHNDVVQKFLRKVRKGTRVVFVPGNHDEFARDFVGMEFGGVEVEDHVLHKTADGKTLLILHGDQFDVVVRHARWLAHLGDWAYDFAIWVNCWFNRARRQFGLPYWSFSQWAKLKVKNAVNFIGDFEKTLAAEARRRGVDGIVCGHIHHAAIREIDGVTYVNTGDFVESCTAIAEHFDGTLELIHWKLLESERAQVEANTEPQFLPGARVAAE</sequence>
<keyword evidence="5" id="KW-0464">Manganese</keyword>
<evidence type="ECO:0000256" key="3">
    <source>
        <dbReference type="ARBA" id="ARBA00022723"/>
    </source>
</evidence>
<feature type="domain" description="Calcineurin-like phosphoesterase" evidence="6">
    <location>
        <begin position="18"/>
        <end position="217"/>
    </location>
</feature>
<dbReference type="AlphaFoldDB" id="A0A6N8DQ46"/>
<dbReference type="OrthoDB" id="9802481at2"/>
<evidence type="ECO:0000256" key="2">
    <source>
        <dbReference type="ARBA" id="ARBA00022519"/>
    </source>
</evidence>
<evidence type="ECO:0000256" key="1">
    <source>
        <dbReference type="ARBA" id="ARBA00022475"/>
    </source>
</evidence>
<reference evidence="7 8" key="1">
    <citation type="submission" date="2019-11" db="EMBL/GenBank/DDBJ databases">
        <title>Whole-genome sequence of a Rhodoblastus acidophilus DSM 142.</title>
        <authorList>
            <person name="Kyndt J.A."/>
            <person name="Meyer T.E."/>
        </authorList>
    </citation>
    <scope>NUCLEOTIDE SEQUENCE [LARGE SCALE GENOMIC DNA]</scope>
    <source>
        <strain evidence="7 8">DSM 142</strain>
    </source>
</reference>
<evidence type="ECO:0000313" key="7">
    <source>
        <dbReference type="EMBL" id="MTV30924.1"/>
    </source>
</evidence>
<dbReference type="RefSeq" id="WP_155445617.1">
    <property type="nucleotide sequence ID" value="NZ_JAOQNR010000004.1"/>
</dbReference>
<keyword evidence="4" id="KW-0472">Membrane</keyword>
<organism evidence="7 8">
    <name type="scientific">Rhodoblastus acidophilus</name>
    <name type="common">Rhodopseudomonas acidophila</name>
    <dbReference type="NCBI Taxonomy" id="1074"/>
    <lineage>
        <taxon>Bacteria</taxon>
        <taxon>Pseudomonadati</taxon>
        <taxon>Pseudomonadota</taxon>
        <taxon>Alphaproteobacteria</taxon>
        <taxon>Hyphomicrobiales</taxon>
        <taxon>Rhodoblastaceae</taxon>
        <taxon>Rhodoblastus</taxon>
    </lineage>
</organism>
<name>A0A6N8DQ46_RHOAC</name>
<dbReference type="InterPro" id="IPR004843">
    <property type="entry name" value="Calcineurin-like_PHP"/>
</dbReference>
<dbReference type="InterPro" id="IPR029052">
    <property type="entry name" value="Metallo-depent_PP-like"/>
</dbReference>
<dbReference type="Proteomes" id="UP000439113">
    <property type="component" value="Unassembled WGS sequence"/>
</dbReference>
<dbReference type="SUPFAM" id="SSF56300">
    <property type="entry name" value="Metallo-dependent phosphatases"/>
    <property type="match status" value="1"/>
</dbReference>
<dbReference type="Pfam" id="PF00149">
    <property type="entry name" value="Metallophos"/>
    <property type="match status" value="1"/>
</dbReference>
<dbReference type="GO" id="GO:0008758">
    <property type="term" value="F:UDP-2,3-diacylglucosamine hydrolase activity"/>
    <property type="evidence" value="ECO:0007669"/>
    <property type="project" value="TreeGrafter"/>
</dbReference>
<accession>A0A6N8DQ46</accession>
<evidence type="ECO:0000256" key="4">
    <source>
        <dbReference type="ARBA" id="ARBA00023136"/>
    </source>
</evidence>
<dbReference type="EMBL" id="WNKS01000005">
    <property type="protein sequence ID" value="MTV30924.1"/>
    <property type="molecule type" value="Genomic_DNA"/>
</dbReference>
<dbReference type="CDD" id="cd07398">
    <property type="entry name" value="MPP_YbbF-LpxH"/>
    <property type="match status" value="1"/>
</dbReference>
<keyword evidence="3" id="KW-0479">Metal-binding</keyword>
<protein>
    <submittedName>
        <fullName evidence="7">UDP-2,3-diacylglucosamine diphosphatase</fullName>
    </submittedName>
</protein>
<dbReference type="InterPro" id="IPR043461">
    <property type="entry name" value="LpxH-like"/>
</dbReference>